<sequence>MADTPYGQRILAWTGSGVPAERFVAVGGVRLPEKPDLDWIQDRLDAAVCRHPVLGAGPVPLADVDNVWAAASAASYPPTSPCLLWAYVNGPELLLVAHHTVSDPWSMRVLIRDVLKGDGTPAPSYRHDVSTKQLRRMSRAVPFWEQALADVPALTTDAGPGEPESTRELRIRTDITVAQTDVVGRAAQSTAFVVLFAAFAQALQPLSEGRDLIIPVLTYGRDRSEWDTVGLYMNVLPVRLTTTDLPAVQRAFIAAYAQEVPFPVLVETVPAAGAAFVRGGPALAQFEVIQVPADDSIEPLTIPAGLGLGGPILPVNGLAFWLELGGGGVYTVCLRYRDDLYRESGMRALVQRFVDRWGDLYAAAR</sequence>
<evidence type="ECO:0000313" key="2">
    <source>
        <dbReference type="EMBL" id="RQX00515.1"/>
    </source>
</evidence>
<reference evidence="2 3" key="1">
    <citation type="submission" date="2018-05" db="EMBL/GenBank/DDBJ databases">
        <title>Micromonospora from Atacama Desert.</title>
        <authorList>
            <person name="Carro L."/>
            <person name="Goodfellow M."/>
            <person name="Klenk H.-P."/>
        </authorList>
    </citation>
    <scope>NUCLEOTIDE SEQUENCE [LARGE SCALE GENOMIC DNA]</scope>
    <source>
        <strain evidence="2 3">LB39</strain>
    </source>
</reference>
<dbReference type="Gene3D" id="3.30.559.30">
    <property type="entry name" value="Nonribosomal peptide synthetase, condensation domain"/>
    <property type="match status" value="1"/>
</dbReference>
<dbReference type="GO" id="GO:0008610">
    <property type="term" value="P:lipid biosynthetic process"/>
    <property type="evidence" value="ECO:0007669"/>
    <property type="project" value="UniProtKB-ARBA"/>
</dbReference>
<keyword evidence="3" id="KW-1185">Reference proteome</keyword>
<dbReference type="GO" id="GO:0005737">
    <property type="term" value="C:cytoplasm"/>
    <property type="evidence" value="ECO:0007669"/>
    <property type="project" value="TreeGrafter"/>
</dbReference>
<proteinExistence type="predicted"/>
<dbReference type="InterPro" id="IPR001242">
    <property type="entry name" value="Condensation_dom"/>
</dbReference>
<dbReference type="PANTHER" id="PTHR45527:SF1">
    <property type="entry name" value="FATTY ACID SYNTHASE"/>
    <property type="match status" value="1"/>
</dbReference>
<dbReference type="GO" id="GO:0031177">
    <property type="term" value="F:phosphopantetheine binding"/>
    <property type="evidence" value="ECO:0007669"/>
    <property type="project" value="TreeGrafter"/>
</dbReference>
<protein>
    <recommendedName>
        <fullName evidence="1">Condensation domain-containing protein</fullName>
    </recommendedName>
</protein>
<dbReference type="GO" id="GO:0003824">
    <property type="term" value="F:catalytic activity"/>
    <property type="evidence" value="ECO:0007669"/>
    <property type="project" value="InterPro"/>
</dbReference>
<dbReference type="Pfam" id="PF00668">
    <property type="entry name" value="Condensation"/>
    <property type="match status" value="1"/>
</dbReference>
<dbReference type="Proteomes" id="UP000282312">
    <property type="component" value="Unassembled WGS sequence"/>
</dbReference>
<dbReference type="InterPro" id="IPR023213">
    <property type="entry name" value="CAT-like_dom_sf"/>
</dbReference>
<dbReference type="OrthoDB" id="2472181at2"/>
<name>A0A3N9WHX7_9ACTN</name>
<dbReference type="PANTHER" id="PTHR45527">
    <property type="entry name" value="NONRIBOSOMAL PEPTIDE SYNTHETASE"/>
    <property type="match status" value="1"/>
</dbReference>
<evidence type="ECO:0000259" key="1">
    <source>
        <dbReference type="Pfam" id="PF00668"/>
    </source>
</evidence>
<dbReference type="EMBL" id="QGSZ01000241">
    <property type="protein sequence ID" value="RQX00515.1"/>
    <property type="molecule type" value="Genomic_DNA"/>
</dbReference>
<comment type="caution">
    <text evidence="2">The sequence shown here is derived from an EMBL/GenBank/DDBJ whole genome shotgun (WGS) entry which is preliminary data.</text>
</comment>
<dbReference type="GO" id="GO:0044550">
    <property type="term" value="P:secondary metabolite biosynthetic process"/>
    <property type="evidence" value="ECO:0007669"/>
    <property type="project" value="TreeGrafter"/>
</dbReference>
<dbReference type="Gene3D" id="3.30.559.10">
    <property type="entry name" value="Chloramphenicol acetyltransferase-like domain"/>
    <property type="match status" value="1"/>
</dbReference>
<dbReference type="SUPFAM" id="SSF52777">
    <property type="entry name" value="CoA-dependent acyltransferases"/>
    <property type="match status" value="2"/>
</dbReference>
<evidence type="ECO:0000313" key="3">
    <source>
        <dbReference type="Proteomes" id="UP000282312"/>
    </source>
</evidence>
<feature type="domain" description="Condensation" evidence="1">
    <location>
        <begin position="92"/>
        <end position="260"/>
    </location>
</feature>
<dbReference type="AlphaFoldDB" id="A0A3N9WHX7"/>
<dbReference type="RefSeq" id="WP_124774377.1">
    <property type="nucleotide sequence ID" value="NZ_JBEZFR010000002.1"/>
</dbReference>
<dbReference type="GO" id="GO:0043041">
    <property type="term" value="P:amino acid activation for nonribosomal peptide biosynthetic process"/>
    <property type="evidence" value="ECO:0007669"/>
    <property type="project" value="TreeGrafter"/>
</dbReference>
<accession>A0A3N9WHX7</accession>
<gene>
    <name evidence="2" type="ORF">DLJ59_21235</name>
</gene>
<organism evidence="2 3">
    <name type="scientific">Micromonospora inaquosa</name>
    <dbReference type="NCBI Taxonomy" id="2203716"/>
    <lineage>
        <taxon>Bacteria</taxon>
        <taxon>Bacillati</taxon>
        <taxon>Actinomycetota</taxon>
        <taxon>Actinomycetes</taxon>
        <taxon>Micromonosporales</taxon>
        <taxon>Micromonosporaceae</taxon>
        <taxon>Micromonospora</taxon>
    </lineage>
</organism>